<dbReference type="Proteomes" id="UP000320672">
    <property type="component" value="Chromosome"/>
</dbReference>
<dbReference type="AlphaFoldDB" id="A0A517M979"/>
<dbReference type="Gene3D" id="1.20.120.330">
    <property type="entry name" value="Nucleotidyltransferases domain 2"/>
    <property type="match status" value="1"/>
</dbReference>
<gene>
    <name evidence="1" type="ORF">FF011L_01590</name>
</gene>
<name>A0A517M979_9BACT</name>
<dbReference type="EMBL" id="CP036262">
    <property type="protein sequence ID" value="QDS91429.1"/>
    <property type="molecule type" value="Genomic_DNA"/>
</dbReference>
<keyword evidence="2" id="KW-1185">Reference proteome</keyword>
<dbReference type="RefSeq" id="WP_145349497.1">
    <property type="nucleotide sequence ID" value="NZ_CP036262.1"/>
</dbReference>
<organism evidence="1 2">
    <name type="scientific">Roseimaritima multifibrata</name>
    <dbReference type="NCBI Taxonomy" id="1930274"/>
    <lineage>
        <taxon>Bacteria</taxon>
        <taxon>Pseudomonadati</taxon>
        <taxon>Planctomycetota</taxon>
        <taxon>Planctomycetia</taxon>
        <taxon>Pirellulales</taxon>
        <taxon>Pirellulaceae</taxon>
        <taxon>Roseimaritima</taxon>
    </lineage>
</organism>
<dbReference type="SUPFAM" id="SSF158668">
    <property type="entry name" value="MtlR-like"/>
    <property type="match status" value="1"/>
</dbReference>
<proteinExistence type="predicted"/>
<accession>A0A517M979</accession>
<protein>
    <recommendedName>
        <fullName evidence="3">Mannitol repressor protein</fullName>
    </recommendedName>
</protein>
<sequence>MTEPTREQLEETAKTLLAEALRRASTFMQHFIGMPDHAAVIVATSKMDELLGAAIRERLLPCVEKKDEFLDSERGLGTFSNRIIMAYRLGIIDASLARALHIFRRMRNVFAHAYEGQTLEVSPHAERIAELAHGIDSMPNLVSLRKTFEEVLPTLTPTRIHFVIAATDVIAKCELAITIVRRIDGVAAKTVKYP</sequence>
<dbReference type="KEGG" id="rml:FF011L_01590"/>
<evidence type="ECO:0000313" key="2">
    <source>
        <dbReference type="Proteomes" id="UP000320672"/>
    </source>
</evidence>
<dbReference type="InterPro" id="IPR038026">
    <property type="entry name" value="MtlR-like_sf"/>
</dbReference>
<reference evidence="1 2" key="1">
    <citation type="submission" date="2019-02" db="EMBL/GenBank/DDBJ databases">
        <title>Deep-cultivation of Planctomycetes and their phenomic and genomic characterization uncovers novel biology.</title>
        <authorList>
            <person name="Wiegand S."/>
            <person name="Jogler M."/>
            <person name="Boedeker C."/>
            <person name="Pinto D."/>
            <person name="Vollmers J."/>
            <person name="Rivas-Marin E."/>
            <person name="Kohn T."/>
            <person name="Peeters S.H."/>
            <person name="Heuer A."/>
            <person name="Rast P."/>
            <person name="Oberbeckmann S."/>
            <person name="Bunk B."/>
            <person name="Jeske O."/>
            <person name="Meyerdierks A."/>
            <person name="Storesund J.E."/>
            <person name="Kallscheuer N."/>
            <person name="Luecker S."/>
            <person name="Lage O.M."/>
            <person name="Pohl T."/>
            <person name="Merkel B.J."/>
            <person name="Hornburger P."/>
            <person name="Mueller R.-W."/>
            <person name="Bruemmer F."/>
            <person name="Labrenz M."/>
            <person name="Spormann A.M."/>
            <person name="Op den Camp H."/>
            <person name="Overmann J."/>
            <person name="Amann R."/>
            <person name="Jetten M.S.M."/>
            <person name="Mascher T."/>
            <person name="Medema M.H."/>
            <person name="Devos D.P."/>
            <person name="Kaster A.-K."/>
            <person name="Ovreas L."/>
            <person name="Rohde M."/>
            <person name="Galperin M.Y."/>
            <person name="Jogler C."/>
        </authorList>
    </citation>
    <scope>NUCLEOTIDE SEQUENCE [LARGE SCALE GENOMIC DNA]</scope>
    <source>
        <strain evidence="1 2">FF011L</strain>
    </source>
</reference>
<evidence type="ECO:0000313" key="1">
    <source>
        <dbReference type="EMBL" id="QDS91429.1"/>
    </source>
</evidence>
<evidence type="ECO:0008006" key="3">
    <source>
        <dbReference type="Google" id="ProtNLM"/>
    </source>
</evidence>
<dbReference type="OrthoDB" id="291822at2"/>